<dbReference type="Proteomes" id="UP000054911">
    <property type="component" value="Unassembled WGS sequence"/>
</dbReference>
<dbReference type="PANTHER" id="PTHR30290:SF38">
    <property type="entry name" value="D,D-DIPEPTIDE-BINDING PERIPLASMIC PROTEIN DDPA-RELATED"/>
    <property type="match status" value="1"/>
</dbReference>
<dbReference type="PANTHER" id="PTHR30290">
    <property type="entry name" value="PERIPLASMIC BINDING COMPONENT OF ABC TRANSPORTER"/>
    <property type="match status" value="1"/>
</dbReference>
<dbReference type="OrthoDB" id="9801799at2"/>
<dbReference type="InterPro" id="IPR030678">
    <property type="entry name" value="Peptide/Ni-bd"/>
</dbReference>
<dbReference type="STRING" id="1777141.AWB80_07342"/>
<keyword evidence="5" id="KW-1185">Reference proteome</keyword>
<name>A0A158DRS2_9BURK</name>
<comment type="caution">
    <text evidence="4">The sequence shown here is derived from an EMBL/GenBank/DDBJ whole genome shotgun (WGS) entry which is preliminary data.</text>
</comment>
<evidence type="ECO:0000256" key="2">
    <source>
        <dbReference type="ARBA" id="ARBA00022729"/>
    </source>
</evidence>
<evidence type="ECO:0000259" key="3">
    <source>
        <dbReference type="Pfam" id="PF00496"/>
    </source>
</evidence>
<dbReference type="RefSeq" id="WP_160147508.1">
    <property type="nucleotide sequence ID" value="NZ_FCOE02000046.1"/>
</dbReference>
<dbReference type="AlphaFoldDB" id="A0A158DRS2"/>
<dbReference type="Gene3D" id="3.40.190.10">
    <property type="entry name" value="Periplasmic binding protein-like II"/>
    <property type="match status" value="1"/>
</dbReference>
<sequence length="537" mass="60107">MSSIKQLVQSKALALALLIGVISTPVLSEPQGGNVTAVLHSDPPGLVLAFTPDGPAQFVGSKIYEGLLEYSKDLKPQPALAKSWDVSGDGLTYTFHLQPGVKWNDGQDFTSADVVFSLTQMLPKTSTAARIALTAVQSVDAPDAGTVVIKLKKPMPYFLMVFPGVQLPMMPRHVYENTDYLRNPANAKPVGTGPFKLAEWKRGSYIRLVKNDLYWKKGLPRLQSVTFRIIPDAASRAIALDAGDIQVATSLDLDSTDIKRFRTDQNFSVTGAGWEYLGPMAMLEMNWRKPLLSDVRFRKALYLAIDRNFILNRIWLGEGRVASGPISSKMPFYTSDVPRYDFNPEKAKAQLEEIGLHADASGARHDAKGNRVKVALLVLPGDERYARLGEYLREAWRAVGVDVDLQVTELASWDERVSNWNYDIAITSLSQYADPALGIQRYFDSANIRKGTMYTDTSGYSNPDIDNWFRQARAENDPQRRADLYMRIQRKLVDDVAMIWLLELDKLTVYRKSVHNLITTAFGQRGSWDQAYIDTNQ</sequence>
<dbReference type="GO" id="GO:0015833">
    <property type="term" value="P:peptide transport"/>
    <property type="evidence" value="ECO:0007669"/>
    <property type="project" value="TreeGrafter"/>
</dbReference>
<feature type="domain" description="Solute-binding protein family 5" evidence="3">
    <location>
        <begin position="75"/>
        <end position="447"/>
    </location>
</feature>
<dbReference type="Gene3D" id="3.10.105.10">
    <property type="entry name" value="Dipeptide-binding Protein, Domain 3"/>
    <property type="match status" value="1"/>
</dbReference>
<proteinExistence type="inferred from homology"/>
<dbReference type="SUPFAM" id="SSF53850">
    <property type="entry name" value="Periplasmic binding protein-like II"/>
    <property type="match status" value="1"/>
</dbReference>
<dbReference type="EMBL" id="FCOE02000046">
    <property type="protein sequence ID" value="SAK97321.1"/>
    <property type="molecule type" value="Genomic_DNA"/>
</dbReference>
<dbReference type="GO" id="GO:0043190">
    <property type="term" value="C:ATP-binding cassette (ABC) transporter complex"/>
    <property type="evidence" value="ECO:0007669"/>
    <property type="project" value="InterPro"/>
</dbReference>
<gene>
    <name evidence="4" type="ORF">AWB80_07342</name>
</gene>
<evidence type="ECO:0000313" key="5">
    <source>
        <dbReference type="Proteomes" id="UP000054911"/>
    </source>
</evidence>
<reference evidence="4" key="1">
    <citation type="submission" date="2016-01" db="EMBL/GenBank/DDBJ databases">
        <authorList>
            <person name="Peeters C."/>
        </authorList>
    </citation>
    <scope>NUCLEOTIDE SEQUENCE [LARGE SCALE GENOMIC DNA]</scope>
    <source>
        <strain evidence="4">LMG 29323</strain>
    </source>
</reference>
<dbReference type="GO" id="GO:0030288">
    <property type="term" value="C:outer membrane-bounded periplasmic space"/>
    <property type="evidence" value="ECO:0007669"/>
    <property type="project" value="UniProtKB-ARBA"/>
</dbReference>
<dbReference type="CDD" id="cd08517">
    <property type="entry name" value="PBP2_NikA_DppA_OppA_like_13"/>
    <property type="match status" value="1"/>
</dbReference>
<comment type="similarity">
    <text evidence="1">Belongs to the bacterial solute-binding protein 5 family.</text>
</comment>
<evidence type="ECO:0000256" key="1">
    <source>
        <dbReference type="ARBA" id="ARBA00005695"/>
    </source>
</evidence>
<dbReference type="PIRSF" id="PIRSF002741">
    <property type="entry name" value="MppA"/>
    <property type="match status" value="1"/>
</dbReference>
<dbReference type="InterPro" id="IPR039424">
    <property type="entry name" value="SBP_5"/>
</dbReference>
<organism evidence="4 5">
    <name type="scientific">Caballeronia pedi</name>
    <dbReference type="NCBI Taxonomy" id="1777141"/>
    <lineage>
        <taxon>Bacteria</taxon>
        <taxon>Pseudomonadati</taxon>
        <taxon>Pseudomonadota</taxon>
        <taxon>Betaproteobacteria</taxon>
        <taxon>Burkholderiales</taxon>
        <taxon>Burkholderiaceae</taxon>
        <taxon>Caballeronia</taxon>
    </lineage>
</organism>
<accession>A0A158DRS2</accession>
<dbReference type="Pfam" id="PF00496">
    <property type="entry name" value="SBP_bac_5"/>
    <property type="match status" value="1"/>
</dbReference>
<evidence type="ECO:0000313" key="4">
    <source>
        <dbReference type="EMBL" id="SAK97321.1"/>
    </source>
</evidence>
<dbReference type="InterPro" id="IPR000914">
    <property type="entry name" value="SBP_5_dom"/>
</dbReference>
<keyword evidence="2" id="KW-0732">Signal</keyword>
<dbReference type="GO" id="GO:1904680">
    <property type="term" value="F:peptide transmembrane transporter activity"/>
    <property type="evidence" value="ECO:0007669"/>
    <property type="project" value="TreeGrafter"/>
</dbReference>
<protein>
    <submittedName>
        <fullName evidence="4">ABC transporter substrate-binding protein</fullName>
    </submittedName>
</protein>